<organism evidence="2 3">
    <name type="scientific">Actinoplanes flavus</name>
    <dbReference type="NCBI Taxonomy" id="2820290"/>
    <lineage>
        <taxon>Bacteria</taxon>
        <taxon>Bacillati</taxon>
        <taxon>Actinomycetota</taxon>
        <taxon>Actinomycetes</taxon>
        <taxon>Micromonosporales</taxon>
        <taxon>Micromonosporaceae</taxon>
        <taxon>Actinoplanes</taxon>
    </lineage>
</organism>
<dbReference type="RefSeq" id="WP_208465266.1">
    <property type="nucleotide sequence ID" value="NZ_JAGFNS010000001.1"/>
</dbReference>
<accession>A0ABS3UBI5</accession>
<evidence type="ECO:0000313" key="3">
    <source>
        <dbReference type="Proteomes" id="UP000679690"/>
    </source>
</evidence>
<dbReference type="InterPro" id="IPR021708">
    <property type="entry name" value="DUF3291"/>
</dbReference>
<protein>
    <submittedName>
        <fullName evidence="2">DUF3291 domain-containing protein</fullName>
    </submittedName>
</protein>
<evidence type="ECO:0000259" key="1">
    <source>
        <dbReference type="Pfam" id="PF11695"/>
    </source>
</evidence>
<dbReference type="Proteomes" id="UP000679690">
    <property type="component" value="Unassembled WGS sequence"/>
</dbReference>
<dbReference type="Pfam" id="PF11695">
    <property type="entry name" value="DUF3291"/>
    <property type="match status" value="1"/>
</dbReference>
<gene>
    <name evidence="2" type="ORF">J5X75_01200</name>
</gene>
<keyword evidence="3" id="KW-1185">Reference proteome</keyword>
<name>A0ABS3UBI5_9ACTN</name>
<reference evidence="2 3" key="1">
    <citation type="submission" date="2021-03" db="EMBL/GenBank/DDBJ databases">
        <title>Actinoplanes flavus sp. nov., a novel actinomycete isolated from Coconut Palm rhizosphere soil.</title>
        <authorList>
            <person name="Luo X."/>
        </authorList>
    </citation>
    <scope>NUCLEOTIDE SEQUENCE [LARGE SCALE GENOMIC DNA]</scope>
    <source>
        <strain evidence="2 3">NEAU-H7</strain>
    </source>
</reference>
<dbReference type="InterPro" id="IPR011008">
    <property type="entry name" value="Dimeric_a/b-barrel"/>
</dbReference>
<sequence>MTDFHLAQMNVARLRAPLEDPSIAEFVAGLDLMNELADRSPGFVWRLKEEEEVDESTLPGPRDPAVIATMSVWESLEHLRAYVYQSTHLDYLRQRRDWFVPGGSSLVLWWVEAGHIPSLREGLMRLHRVTTEGPGPEAFTFRQTFIPRPPAERPELLPARPA</sequence>
<proteinExistence type="predicted"/>
<dbReference type="EMBL" id="JAGFNS010000001">
    <property type="protein sequence ID" value="MBO3736135.1"/>
    <property type="molecule type" value="Genomic_DNA"/>
</dbReference>
<dbReference type="SUPFAM" id="SSF54909">
    <property type="entry name" value="Dimeric alpha+beta barrel"/>
    <property type="match status" value="1"/>
</dbReference>
<comment type="caution">
    <text evidence="2">The sequence shown here is derived from an EMBL/GenBank/DDBJ whole genome shotgun (WGS) entry which is preliminary data.</text>
</comment>
<feature type="domain" description="DUF3291" evidence="1">
    <location>
        <begin position="6"/>
        <end position="143"/>
    </location>
</feature>
<evidence type="ECO:0000313" key="2">
    <source>
        <dbReference type="EMBL" id="MBO3736135.1"/>
    </source>
</evidence>